<name>A0A8C6V6T3_9GOBI</name>
<evidence type="ECO:0000313" key="2">
    <source>
        <dbReference type="Proteomes" id="UP000694523"/>
    </source>
</evidence>
<keyword evidence="2" id="KW-1185">Reference proteome</keyword>
<dbReference type="Pfam" id="PF15265">
    <property type="entry name" value="FAM196"/>
    <property type="match status" value="1"/>
</dbReference>
<reference evidence="1" key="2">
    <citation type="submission" date="2025-09" db="UniProtKB">
        <authorList>
            <consortium name="Ensembl"/>
        </authorList>
    </citation>
    <scope>IDENTIFICATION</scope>
</reference>
<dbReference type="Ensembl" id="ENSNMLT00000047973.1">
    <property type="protein sequence ID" value="ENSNMLP00000043204.1"/>
    <property type="gene ID" value="ENSNMLG00000026245.1"/>
</dbReference>
<dbReference type="PANTHER" id="PTHR28682:SF2">
    <property type="entry name" value="PROTEIN INSYN2B"/>
    <property type="match status" value="1"/>
</dbReference>
<proteinExistence type="predicted"/>
<protein>
    <submittedName>
        <fullName evidence="1">Uncharacterized protein</fullName>
    </submittedName>
</protein>
<evidence type="ECO:0000313" key="1">
    <source>
        <dbReference type="Ensembl" id="ENSNMLP00000043204.1"/>
    </source>
</evidence>
<dbReference type="PANTHER" id="PTHR28682">
    <property type="entry name" value="INHIBITORY SYNAPTIC FACTOR 2A-RELATED"/>
    <property type="match status" value="1"/>
</dbReference>
<organism evidence="1 2">
    <name type="scientific">Neogobius melanostomus</name>
    <name type="common">round goby</name>
    <dbReference type="NCBI Taxonomy" id="47308"/>
    <lineage>
        <taxon>Eukaryota</taxon>
        <taxon>Metazoa</taxon>
        <taxon>Chordata</taxon>
        <taxon>Craniata</taxon>
        <taxon>Vertebrata</taxon>
        <taxon>Euteleostomi</taxon>
        <taxon>Actinopterygii</taxon>
        <taxon>Neopterygii</taxon>
        <taxon>Teleostei</taxon>
        <taxon>Neoteleostei</taxon>
        <taxon>Acanthomorphata</taxon>
        <taxon>Gobiaria</taxon>
        <taxon>Gobiiformes</taxon>
        <taxon>Gobioidei</taxon>
        <taxon>Gobiidae</taxon>
        <taxon>Benthophilinae</taxon>
        <taxon>Neogobiini</taxon>
        <taxon>Neogobius</taxon>
    </lineage>
</organism>
<dbReference type="Proteomes" id="UP000694523">
    <property type="component" value="Unplaced"/>
</dbReference>
<dbReference type="InterPro" id="IPR029337">
    <property type="entry name" value="INSYN2"/>
</dbReference>
<sequence>MQMAAWLPQTLWVGCAVIAQRAKSQTERGEEFSHSVAKAIAQSPKQQASVLQFTPLHRAPAVSWPRPRPVCVPHVGGGARRLHSVLEHVAEGRTLKSLLARLYLILLENSPCQPNPERTHPLWTPRPMPKPHIPMSPLSSHGHSLQTSPCTRTLTMQWGSRGLFGGHVGHGPRGLEGQLQNVEENLLSNQEKIKVLLNVIQDLEKSKALSEGRSSYRTGQDINNCSTCQKTACIIYSVEHDFRQQEGRFQGVMEALEGEYDVPATAQTKTMPASSSSRPSTKAKVKKLRKKCFWWL</sequence>
<reference evidence="1" key="1">
    <citation type="submission" date="2025-08" db="UniProtKB">
        <authorList>
            <consortium name="Ensembl"/>
        </authorList>
    </citation>
    <scope>IDENTIFICATION</scope>
</reference>
<dbReference type="AlphaFoldDB" id="A0A8C6V6T3"/>
<accession>A0A8C6V6T3</accession>